<proteinExistence type="predicted"/>
<reference evidence="2 3" key="1">
    <citation type="submission" date="2019-03" db="EMBL/GenBank/DDBJ databases">
        <title>Above-ground endophytic microbial communities from plants in different locations in the United States.</title>
        <authorList>
            <person name="Frank C."/>
        </authorList>
    </citation>
    <scope>NUCLEOTIDE SEQUENCE [LARGE SCALE GENOMIC DNA]</scope>
    <source>
        <strain evidence="2 3">LP_13_YM</strain>
    </source>
</reference>
<dbReference type="Proteomes" id="UP000295645">
    <property type="component" value="Unassembled WGS sequence"/>
</dbReference>
<keyword evidence="3" id="KW-1185">Reference proteome</keyword>
<protein>
    <submittedName>
        <fullName evidence="2">Uncharacterized protein</fullName>
    </submittedName>
</protein>
<sequence length="57" mass="5969">MDQLNVVMHEKTENTINPFGILMEGPLQIQMAAGKRAPKTIDPTDVGGFGGRGGGDG</sequence>
<dbReference type="RefSeq" id="WP_165973493.1">
    <property type="nucleotide sequence ID" value="NZ_SMCS01000001.1"/>
</dbReference>
<dbReference type="EMBL" id="SMCS01000001">
    <property type="protein sequence ID" value="TCV97703.1"/>
    <property type="molecule type" value="Genomic_DNA"/>
</dbReference>
<accession>A0A4R3Z1N3</accession>
<comment type="caution">
    <text evidence="2">The sequence shown here is derived from an EMBL/GenBank/DDBJ whole genome shotgun (WGS) entry which is preliminary data.</text>
</comment>
<feature type="region of interest" description="Disordered" evidence="1">
    <location>
        <begin position="33"/>
        <end position="57"/>
    </location>
</feature>
<dbReference type="AlphaFoldDB" id="A0A4R3Z1N3"/>
<organism evidence="2 3">
    <name type="scientific">Luteibacter rhizovicinus</name>
    <dbReference type="NCBI Taxonomy" id="242606"/>
    <lineage>
        <taxon>Bacteria</taxon>
        <taxon>Pseudomonadati</taxon>
        <taxon>Pseudomonadota</taxon>
        <taxon>Gammaproteobacteria</taxon>
        <taxon>Lysobacterales</taxon>
        <taxon>Rhodanobacteraceae</taxon>
        <taxon>Luteibacter</taxon>
    </lineage>
</organism>
<name>A0A4R3Z1N3_9GAMM</name>
<evidence type="ECO:0000313" key="2">
    <source>
        <dbReference type="EMBL" id="TCV97703.1"/>
    </source>
</evidence>
<evidence type="ECO:0000313" key="3">
    <source>
        <dbReference type="Proteomes" id="UP000295645"/>
    </source>
</evidence>
<feature type="compositionally biased region" description="Gly residues" evidence="1">
    <location>
        <begin position="47"/>
        <end position="57"/>
    </location>
</feature>
<evidence type="ECO:0000256" key="1">
    <source>
        <dbReference type="SAM" id="MobiDB-lite"/>
    </source>
</evidence>
<gene>
    <name evidence="2" type="ORF">EC912_101720</name>
</gene>